<evidence type="ECO:0000256" key="1">
    <source>
        <dbReference type="ARBA" id="ARBA00022737"/>
    </source>
</evidence>
<keyword evidence="5" id="KW-1185">Reference proteome</keyword>
<dbReference type="InterPro" id="IPR036770">
    <property type="entry name" value="Ankyrin_rpt-contain_sf"/>
</dbReference>
<dbReference type="OrthoDB" id="539213at2759"/>
<dbReference type="Gene3D" id="1.25.40.20">
    <property type="entry name" value="Ankyrin repeat-containing domain"/>
    <property type="match status" value="1"/>
</dbReference>
<accession>R8BG47</accession>
<evidence type="ECO:0000313" key="5">
    <source>
        <dbReference type="Proteomes" id="UP000014074"/>
    </source>
</evidence>
<evidence type="ECO:0000256" key="2">
    <source>
        <dbReference type="ARBA" id="ARBA00023043"/>
    </source>
</evidence>
<dbReference type="KEGG" id="tmn:UCRPA7_6212"/>
<evidence type="ECO:0000313" key="4">
    <source>
        <dbReference type="EMBL" id="EON98265.1"/>
    </source>
</evidence>
<dbReference type="SMART" id="SM00248">
    <property type="entry name" value="ANK"/>
    <property type="match status" value="5"/>
</dbReference>
<dbReference type="PROSITE" id="PS50088">
    <property type="entry name" value="ANK_REPEAT"/>
    <property type="match status" value="3"/>
</dbReference>
<organism evidence="4 5">
    <name type="scientific">Phaeoacremonium minimum (strain UCR-PA7)</name>
    <name type="common">Esca disease fungus</name>
    <name type="synonym">Togninia minima</name>
    <dbReference type="NCBI Taxonomy" id="1286976"/>
    <lineage>
        <taxon>Eukaryota</taxon>
        <taxon>Fungi</taxon>
        <taxon>Dikarya</taxon>
        <taxon>Ascomycota</taxon>
        <taxon>Pezizomycotina</taxon>
        <taxon>Sordariomycetes</taxon>
        <taxon>Sordariomycetidae</taxon>
        <taxon>Togniniales</taxon>
        <taxon>Togniniaceae</taxon>
        <taxon>Phaeoacremonium</taxon>
    </lineage>
</organism>
<proteinExistence type="predicted"/>
<dbReference type="RefSeq" id="XP_007916942.1">
    <property type="nucleotide sequence ID" value="XM_007918751.1"/>
</dbReference>
<feature type="repeat" description="ANK" evidence="3">
    <location>
        <begin position="237"/>
        <end position="269"/>
    </location>
</feature>
<sequence>MNSDESNSEREREFEINCKARARMGAAIEAWLSGVRPATPPPEDPLPRGRQKLPGDIFFIVATYLKRPRDIYHLLLCSREMYLCLRTQLLKTDVGFDKTSIGKHTQRGCTSALVWSIERGVTENIIPLIKKAWMTRNKDYLNGMSYRSKRIKSISPLHAAVLKGDLKTVKLLVRSGCDLNIMYIGPPALFLTCSHGAHYDCRRPNNQCKSAVTMAIEGNHMRITSFLLRQRGIRLDHGVTALHAAVLAQQPRVVQRLLDMGQNPNRYTANQHLQNFTALQLAVSVGDDNSEIIEMLCEAGANMEVIDQRHRTPLRWAIVRNRRKHAATLVACGAATDDFTLWSKDKELLKQWIGTLPT</sequence>
<keyword evidence="1" id="KW-0677">Repeat</keyword>
<dbReference type="PROSITE" id="PS50297">
    <property type="entry name" value="ANK_REP_REGION"/>
    <property type="match status" value="3"/>
</dbReference>
<dbReference type="SUPFAM" id="SSF48403">
    <property type="entry name" value="Ankyrin repeat"/>
    <property type="match status" value="1"/>
</dbReference>
<dbReference type="PANTHER" id="PTHR24198">
    <property type="entry name" value="ANKYRIN REPEAT AND PROTEIN KINASE DOMAIN-CONTAINING PROTEIN"/>
    <property type="match status" value="1"/>
</dbReference>
<gene>
    <name evidence="4" type="ORF">UCRPA7_6212</name>
</gene>
<dbReference type="PANTHER" id="PTHR24198:SF165">
    <property type="entry name" value="ANKYRIN REPEAT-CONTAINING PROTEIN-RELATED"/>
    <property type="match status" value="1"/>
</dbReference>
<name>R8BG47_PHAM7</name>
<dbReference type="Pfam" id="PF00023">
    <property type="entry name" value="Ank"/>
    <property type="match status" value="2"/>
</dbReference>
<dbReference type="HOGENOM" id="CLU_774300_0_0_1"/>
<keyword evidence="2 3" id="KW-0040">ANK repeat</keyword>
<reference evidence="5" key="1">
    <citation type="journal article" date="2013" name="Genome Announc.">
        <title>Draft genome sequence of the ascomycete Phaeoacremonium aleophilum strain UCR-PA7, a causal agent of the esca disease complex in grapevines.</title>
        <authorList>
            <person name="Blanco-Ulate B."/>
            <person name="Rolshausen P."/>
            <person name="Cantu D."/>
        </authorList>
    </citation>
    <scope>NUCLEOTIDE SEQUENCE [LARGE SCALE GENOMIC DNA]</scope>
    <source>
        <strain evidence="5">UCR-PA7</strain>
    </source>
</reference>
<dbReference type="AlphaFoldDB" id="R8BG47"/>
<dbReference type="Pfam" id="PF12796">
    <property type="entry name" value="Ank_2"/>
    <property type="match status" value="1"/>
</dbReference>
<dbReference type="EMBL" id="KB933223">
    <property type="protein sequence ID" value="EON98265.1"/>
    <property type="molecule type" value="Genomic_DNA"/>
</dbReference>
<protein>
    <submittedName>
        <fullName evidence="4">Putative ankyrin repeat protein</fullName>
    </submittedName>
</protein>
<dbReference type="InterPro" id="IPR002110">
    <property type="entry name" value="Ankyrin_rpt"/>
</dbReference>
<feature type="repeat" description="ANK" evidence="3">
    <location>
        <begin position="274"/>
        <end position="308"/>
    </location>
</feature>
<dbReference type="Proteomes" id="UP000014074">
    <property type="component" value="Unassembled WGS sequence"/>
</dbReference>
<dbReference type="GeneID" id="19326845"/>
<evidence type="ECO:0000256" key="3">
    <source>
        <dbReference type="PROSITE-ProRule" id="PRU00023"/>
    </source>
</evidence>
<feature type="repeat" description="ANK" evidence="3">
    <location>
        <begin position="152"/>
        <end position="184"/>
    </location>
</feature>